<protein>
    <submittedName>
        <fullName evidence="3">Thioesterase family protein</fullName>
    </submittedName>
</protein>
<organism evidence="3 4">
    <name type="scientific">Flexivirga aerilata</name>
    <dbReference type="NCBI Taxonomy" id="1656889"/>
    <lineage>
        <taxon>Bacteria</taxon>
        <taxon>Bacillati</taxon>
        <taxon>Actinomycetota</taxon>
        <taxon>Actinomycetes</taxon>
        <taxon>Micrococcales</taxon>
        <taxon>Dermacoccaceae</taxon>
        <taxon>Flexivirga</taxon>
    </lineage>
</organism>
<dbReference type="Pfam" id="PF20789">
    <property type="entry name" value="4HBT_3C"/>
    <property type="match status" value="1"/>
</dbReference>
<feature type="domain" description="Acyl-CoA thioesterase-like N-terminal HotDog" evidence="1">
    <location>
        <begin position="28"/>
        <end position="109"/>
    </location>
</feature>
<feature type="domain" description="Acyl-CoA thioesterase-like C-terminal" evidence="2">
    <location>
        <begin position="129"/>
        <end position="258"/>
    </location>
</feature>
<evidence type="ECO:0000313" key="4">
    <source>
        <dbReference type="Proteomes" id="UP000557772"/>
    </source>
</evidence>
<comment type="caution">
    <text evidence="3">The sequence shown here is derived from an EMBL/GenBank/DDBJ whole genome shotgun (WGS) entry which is preliminary data.</text>
</comment>
<dbReference type="AlphaFoldDB" id="A0A849ADZ2"/>
<name>A0A849ADZ2_9MICO</name>
<keyword evidence="4" id="KW-1185">Reference proteome</keyword>
<evidence type="ECO:0000259" key="2">
    <source>
        <dbReference type="Pfam" id="PF20789"/>
    </source>
</evidence>
<accession>A0A849ADZ2</accession>
<gene>
    <name evidence="3" type="ORF">HJ588_02420</name>
</gene>
<dbReference type="Gene3D" id="2.40.160.210">
    <property type="entry name" value="Acyl-CoA thioesterase, double hotdog domain"/>
    <property type="match status" value="1"/>
</dbReference>
<evidence type="ECO:0000313" key="3">
    <source>
        <dbReference type="EMBL" id="NNG38127.1"/>
    </source>
</evidence>
<evidence type="ECO:0000259" key="1">
    <source>
        <dbReference type="Pfam" id="PF13622"/>
    </source>
</evidence>
<reference evidence="3 4" key="1">
    <citation type="submission" date="2020-05" db="EMBL/GenBank/DDBJ databases">
        <title>Flexivirga sp. ID2601S isolated from air conditioner.</title>
        <authorList>
            <person name="Kim D.H."/>
        </authorList>
    </citation>
    <scope>NUCLEOTIDE SEQUENCE [LARGE SCALE GENOMIC DNA]</scope>
    <source>
        <strain evidence="3 4">ID2601S</strain>
    </source>
</reference>
<dbReference type="Proteomes" id="UP000557772">
    <property type="component" value="Unassembled WGS sequence"/>
</dbReference>
<dbReference type="RefSeq" id="WP_171151605.1">
    <property type="nucleotide sequence ID" value="NZ_JABENB010000001.1"/>
</dbReference>
<dbReference type="EMBL" id="JABENB010000001">
    <property type="protein sequence ID" value="NNG38127.1"/>
    <property type="molecule type" value="Genomic_DNA"/>
</dbReference>
<dbReference type="InterPro" id="IPR042171">
    <property type="entry name" value="Acyl-CoA_hotdog"/>
</dbReference>
<dbReference type="InterPro" id="IPR049449">
    <property type="entry name" value="TesB_ACOT8-like_N"/>
</dbReference>
<dbReference type="Pfam" id="PF13622">
    <property type="entry name" value="4HBT_3"/>
    <property type="match status" value="1"/>
</dbReference>
<proteinExistence type="predicted"/>
<sequence length="265" mass="28755">MTDASTTPDAYYLPISPGVYQPTIHVQGAWQATEQHMAPISGLITHELATHEARDDMQIGRLTFEILGMIPLQESTIRVETIRPGRTIELLEATLVIGDRPIIRARAWRLAKSDMSELAGSELPAMPGPQECAPLDGTQEWPGGYIASLRIDAAPGGREGRRQAWVGTDCRLIEGVEAHPLASYVMLVDTANGIATRVRPTELMFPNVDLSLHLLREPDPTLVGLDTSVSFGPDGLGLTSTVLNDVHGPLGRAEQCLTVRHFPAT</sequence>
<dbReference type="InterPro" id="IPR049450">
    <property type="entry name" value="ACOT8-like_C"/>
</dbReference>